<feature type="transmembrane region" description="Helical" evidence="1">
    <location>
        <begin position="82"/>
        <end position="102"/>
    </location>
</feature>
<organism evidence="4 5">
    <name type="scientific">Clostridium isatidis</name>
    <dbReference type="NCBI Taxonomy" id="182773"/>
    <lineage>
        <taxon>Bacteria</taxon>
        <taxon>Bacillati</taxon>
        <taxon>Bacillota</taxon>
        <taxon>Clostridia</taxon>
        <taxon>Eubacteriales</taxon>
        <taxon>Clostridiaceae</taxon>
        <taxon>Clostridium</taxon>
    </lineage>
</organism>
<feature type="transmembrane region" description="Helical" evidence="1">
    <location>
        <begin position="273"/>
        <end position="293"/>
    </location>
</feature>
<dbReference type="PANTHER" id="PTHR37810:SF9">
    <property type="entry name" value="MEMBRANE PROTEIN"/>
    <property type="match status" value="1"/>
</dbReference>
<dbReference type="RefSeq" id="WP_119865932.1">
    <property type="nucleotide sequence ID" value="NZ_CP016786.1"/>
</dbReference>
<feature type="transmembrane region" description="Helical" evidence="1">
    <location>
        <begin position="244"/>
        <end position="267"/>
    </location>
</feature>
<dbReference type="GO" id="GO:0009636">
    <property type="term" value="P:response to toxic substance"/>
    <property type="evidence" value="ECO:0007669"/>
    <property type="project" value="TreeGrafter"/>
</dbReference>
<dbReference type="AlphaFoldDB" id="A0A343JE40"/>
<feature type="domain" description="DUF1648" evidence="2">
    <location>
        <begin position="153"/>
        <end position="193"/>
    </location>
</feature>
<keyword evidence="5" id="KW-1185">Reference proteome</keyword>
<feature type="domain" description="DUF5808" evidence="3">
    <location>
        <begin position="328"/>
        <end position="352"/>
    </location>
</feature>
<evidence type="ECO:0000256" key="1">
    <source>
        <dbReference type="SAM" id="Phobius"/>
    </source>
</evidence>
<dbReference type="Pfam" id="PF19124">
    <property type="entry name" value="DUF5808"/>
    <property type="match status" value="1"/>
</dbReference>
<name>A0A343JE40_9CLOT</name>
<evidence type="ECO:0000259" key="2">
    <source>
        <dbReference type="Pfam" id="PF07853"/>
    </source>
</evidence>
<evidence type="ECO:0000259" key="3">
    <source>
        <dbReference type="Pfam" id="PF19124"/>
    </source>
</evidence>
<dbReference type="Proteomes" id="UP000264883">
    <property type="component" value="Chromosome"/>
</dbReference>
<keyword evidence="1" id="KW-0812">Transmembrane</keyword>
<feature type="transmembrane region" description="Helical" evidence="1">
    <location>
        <begin position="351"/>
        <end position="373"/>
    </location>
</feature>
<dbReference type="PANTHER" id="PTHR37810">
    <property type="entry name" value="IMMUNITY PROTEIN SDPI"/>
    <property type="match status" value="1"/>
</dbReference>
<dbReference type="EMBL" id="CP016786">
    <property type="protein sequence ID" value="ASW43798.1"/>
    <property type="molecule type" value="Genomic_DNA"/>
</dbReference>
<dbReference type="OrthoDB" id="9808690at2"/>
<proteinExistence type="predicted"/>
<dbReference type="InterPro" id="IPR043831">
    <property type="entry name" value="DUF5808"/>
</dbReference>
<gene>
    <name evidence="4" type="ORF">BEN51_09975</name>
</gene>
<dbReference type="InterPro" id="IPR012867">
    <property type="entry name" value="DUF1648"/>
</dbReference>
<feature type="transmembrane region" description="Helical" evidence="1">
    <location>
        <begin position="144"/>
        <end position="163"/>
    </location>
</feature>
<dbReference type="KEGG" id="cia:BEN51_09975"/>
<evidence type="ECO:0000313" key="5">
    <source>
        <dbReference type="Proteomes" id="UP000264883"/>
    </source>
</evidence>
<feature type="transmembrane region" description="Helical" evidence="1">
    <location>
        <begin position="58"/>
        <end position="76"/>
    </location>
</feature>
<evidence type="ECO:0000313" key="4">
    <source>
        <dbReference type="EMBL" id="ASW43798.1"/>
    </source>
</evidence>
<keyword evidence="1" id="KW-0472">Membrane</keyword>
<feature type="transmembrane region" description="Helical" evidence="1">
    <location>
        <begin position="6"/>
        <end position="24"/>
    </location>
</feature>
<reference evidence="4 5" key="1">
    <citation type="submission" date="2016-08" db="EMBL/GenBank/DDBJ databases">
        <title>Complete Genome Sequence Of The Indigo Reducing Clostridium isatidis DSM15098.</title>
        <authorList>
            <person name="Little G.T."/>
            <person name="Minton N.P."/>
        </authorList>
    </citation>
    <scope>NUCLEOTIDE SEQUENCE [LARGE SCALE GENOMIC DNA]</scope>
    <source>
        <strain evidence="4 5">DSM 15098</strain>
    </source>
</reference>
<dbReference type="Pfam" id="PF07853">
    <property type="entry name" value="DUF1648"/>
    <property type="match status" value="1"/>
</dbReference>
<feature type="transmembrane region" description="Helical" evidence="1">
    <location>
        <begin position="192"/>
        <end position="212"/>
    </location>
</feature>
<accession>A0A343JE40</accession>
<keyword evidence="1" id="KW-1133">Transmembrane helix</keyword>
<protein>
    <recommendedName>
        <fullName evidence="6">DUF1648 domain-containing protein</fullName>
    </recommendedName>
</protein>
<evidence type="ECO:0008006" key="6">
    <source>
        <dbReference type="Google" id="ProtNLM"/>
    </source>
</evidence>
<sequence length="375" mass="43448">MDTIIFSILMVFLSIVLFLQGLFVNRLSNNGIIFGVRVPAEFRKDEDIQKLENEYKKIYLLSIFPTIVIVNFLVYLYPKVYIFLLLTFLLIFLTNLPVLIFWKRMIDLKKEKKWDKLGKNIVVVDTSIRKPKNKKDIKGIKNKTFLILLIVPIITLIITFISYDRIPDVFPTHYNGKGIPDSFAIKNSFSGFIYLILLPIIQALMILFFMVINKFAINGKTDINSGSIREIREQRKVFKKYNSIFLFLLALEMIILFSFIQFCMIYGWSINIINGISLTIIFASIIIFTIVTYKIGQGGKNIKVSNAEKEIYRDDDKYWILGSFYYNKKDPSLFIEKRIGIGWDVNIGNPIGMTIMIVPFVLIFIMIIVLGILGV</sequence>